<dbReference type="InterPro" id="IPR026832">
    <property type="entry name" value="Asteroid"/>
</dbReference>
<dbReference type="OrthoDB" id="5297549at2759"/>
<dbReference type="STRING" id="1072389.K1X8N6"/>
<accession>K1X8N6</accession>
<keyword evidence="4" id="KW-0396">Initiation factor</keyword>
<keyword evidence="5" id="KW-1185">Reference proteome</keyword>
<name>K1X8N6_MARBU</name>
<dbReference type="InterPro" id="IPR029060">
    <property type="entry name" value="PIN-like_dom_sf"/>
</dbReference>
<feature type="region of interest" description="Disordered" evidence="2">
    <location>
        <begin position="580"/>
        <end position="614"/>
    </location>
</feature>
<evidence type="ECO:0000256" key="1">
    <source>
        <dbReference type="ARBA" id="ARBA00007398"/>
    </source>
</evidence>
<dbReference type="SUPFAM" id="SSF88723">
    <property type="entry name" value="PIN domain-like"/>
    <property type="match status" value="1"/>
</dbReference>
<protein>
    <submittedName>
        <fullName evidence="4">DNA replication initiation factor cdc45</fullName>
    </submittedName>
</protein>
<dbReference type="KEGG" id="mbe:MBM_00545"/>
<organism evidence="4 5">
    <name type="scientific">Marssonina brunnea f. sp. multigermtubi (strain MB_m1)</name>
    <name type="common">Marssonina leaf spot fungus</name>
    <dbReference type="NCBI Taxonomy" id="1072389"/>
    <lineage>
        <taxon>Eukaryota</taxon>
        <taxon>Fungi</taxon>
        <taxon>Dikarya</taxon>
        <taxon>Ascomycota</taxon>
        <taxon>Pezizomycotina</taxon>
        <taxon>Leotiomycetes</taxon>
        <taxon>Helotiales</taxon>
        <taxon>Drepanopezizaceae</taxon>
        <taxon>Drepanopeziza</taxon>
    </lineage>
</organism>
<dbReference type="AlphaFoldDB" id="K1X8N6"/>
<dbReference type="Proteomes" id="UP000006753">
    <property type="component" value="Unassembled WGS sequence"/>
</dbReference>
<evidence type="ECO:0000313" key="4">
    <source>
        <dbReference type="EMBL" id="EKD21432.1"/>
    </source>
</evidence>
<dbReference type="GO" id="GO:0003743">
    <property type="term" value="F:translation initiation factor activity"/>
    <property type="evidence" value="ECO:0007669"/>
    <property type="project" value="UniProtKB-KW"/>
</dbReference>
<evidence type="ECO:0000259" key="3">
    <source>
        <dbReference type="Pfam" id="PF12813"/>
    </source>
</evidence>
<dbReference type="InterPro" id="IPR039436">
    <property type="entry name" value="Asteroid_dom"/>
</dbReference>
<dbReference type="eggNOG" id="ENOG502S2DC">
    <property type="taxonomic scope" value="Eukaryota"/>
</dbReference>
<dbReference type="PANTHER" id="PTHR15665:SF1">
    <property type="entry name" value="PROTEIN ASTEROID HOMOLOG 1"/>
    <property type="match status" value="1"/>
</dbReference>
<feature type="domain" description="Asteroid" evidence="3">
    <location>
        <begin position="149"/>
        <end position="399"/>
    </location>
</feature>
<evidence type="ECO:0000313" key="5">
    <source>
        <dbReference type="Proteomes" id="UP000006753"/>
    </source>
</evidence>
<dbReference type="InParanoid" id="K1X8N6"/>
<dbReference type="HOGENOM" id="CLU_016461_1_0_1"/>
<gene>
    <name evidence="4" type="ORF">MBM_00545</name>
</gene>
<sequence>MGIRHLITFLRPYATTLESLGGHKVVIDGPSFAHQIYYICLQASPGAKNALEAAPSYRELVNVAIAWLDGLRESNVQIMKIYFDGFLPPGKLEVRLKRLRENTNRLSNFHVAYKEQCRDFSPDNAMPQCLELFRNRSVPSCLTTLPALPFVVPAILEALNASSTYRGVTETVPGEADLYCANHLKKYGGIVLTSDSDLLVHGLGSKGAVSFFGDIAPVGNDEPDQLRTQWFSPADLSIRLGLPKSHGLTSLAFEMHIDPHGSFQNLLSKARSLKAVTEQPQIFQDFLKEYTEVPDEPIISAEHAGTVQALRSLDPRTSEYVLQFNSLALISGQPPVSRQATSVSPHVFLPFLLDCPVRTTAWEVSSAVRQLAYGLVNLIVPDDEQVSWVFEHRKQIDQSKGRGLNVASLSEVPGACLYLIERFERLRLKLLNLKESEVWIAVALQQDIESSHSNSKTPSIQLFIQAWGKLECSDVKGSFSWDVVHFFAQLQATLFSLRMLKQTSNIVIATRSTKIPDSLLRLNQLLDSLPALIEYPNNRSAASISRKSETATFLAFIKRVLTALDYDCQPRVCLPAAKENKASKKKRKREAAATDTPVSKIRSNNPFDVLGDDW</sequence>
<dbReference type="EMBL" id="JH921428">
    <property type="protein sequence ID" value="EKD21432.1"/>
    <property type="molecule type" value="Genomic_DNA"/>
</dbReference>
<keyword evidence="4" id="KW-0648">Protein biosynthesis</keyword>
<dbReference type="PANTHER" id="PTHR15665">
    <property type="entry name" value="ASTEROID PROTEIN"/>
    <property type="match status" value="1"/>
</dbReference>
<comment type="similarity">
    <text evidence="1">Belongs to the asteroid family.</text>
</comment>
<dbReference type="Pfam" id="PF12813">
    <property type="entry name" value="XPG_I_2"/>
    <property type="match status" value="1"/>
</dbReference>
<proteinExistence type="inferred from homology"/>
<dbReference type="OMA" id="GEADDWC"/>
<dbReference type="Gene3D" id="3.40.50.1010">
    <property type="entry name" value="5'-nuclease"/>
    <property type="match status" value="1"/>
</dbReference>
<evidence type="ECO:0000256" key="2">
    <source>
        <dbReference type="SAM" id="MobiDB-lite"/>
    </source>
</evidence>
<reference evidence="4 5" key="1">
    <citation type="journal article" date="2012" name="BMC Genomics">
        <title>Sequencing the genome of Marssonina brunnea reveals fungus-poplar co-evolution.</title>
        <authorList>
            <person name="Zhu S."/>
            <person name="Cao Y.-Z."/>
            <person name="Jiang C."/>
            <person name="Tan B.-Y."/>
            <person name="Wang Z."/>
            <person name="Feng S."/>
            <person name="Zhang L."/>
            <person name="Su X.-H."/>
            <person name="Brejova B."/>
            <person name="Vinar T."/>
            <person name="Xu M."/>
            <person name="Wang M.-X."/>
            <person name="Zhang S.-G."/>
            <person name="Huang M.-R."/>
            <person name="Wu R."/>
            <person name="Zhou Y."/>
        </authorList>
    </citation>
    <scope>NUCLEOTIDE SEQUENCE [LARGE SCALE GENOMIC DNA]</scope>
    <source>
        <strain evidence="4 5">MB_m1</strain>
    </source>
</reference>